<sequence length="352" mass="38510">MPNNKRVLKFSRTDDETKYILVNVKDRGPKSLDLRLEATEFEAEYALKLKQSDVPSLRAKNGPVDDGEWHTVLEQLLRYGYMPDIEATAVVAEGKSISIIQRLGELAIPQIEGGELNVLEWCATAVDAVVDCEKRAASFTSKISQLESEVTELRYQVEELIKAKQEDETVLLMKFRDLLNEKKVKIREQQKVIATLPSSAGSASQQPSQPSQPTQPQPGRKTQTSRAIKRKAAAPIVEEESDDGFESMEIDKIKTEPSEPQDPEETEKGTESDATASTASDGKPAPRPLRAASSKASKSQPLATEGESSATAQQQRKSAQPPPKRSLPFTAKKPAPAVPVGEGSETASDDEL</sequence>
<feature type="coiled-coil region" evidence="1">
    <location>
        <begin position="129"/>
        <end position="163"/>
    </location>
</feature>
<reference evidence="3" key="2">
    <citation type="submission" date="2022-07" db="EMBL/GenBank/DDBJ databases">
        <authorList>
            <person name="Goncalves M.F.M."/>
            <person name="Hilario S."/>
            <person name="Van De Peer Y."/>
            <person name="Esteves A.C."/>
            <person name="Alves A."/>
        </authorList>
    </citation>
    <scope>NUCLEOTIDE SEQUENCE</scope>
    <source>
        <strain evidence="3">MUM 19.33</strain>
    </source>
</reference>
<feature type="compositionally biased region" description="Polar residues" evidence="2">
    <location>
        <begin position="294"/>
        <end position="318"/>
    </location>
</feature>
<dbReference type="PANTHER" id="PTHR42067">
    <property type="entry name" value="YALI0C15378P"/>
    <property type="match status" value="1"/>
</dbReference>
<feature type="region of interest" description="Disordered" evidence="2">
    <location>
        <begin position="196"/>
        <end position="352"/>
    </location>
</feature>
<dbReference type="Gene3D" id="1.20.5.370">
    <property type="match status" value="1"/>
</dbReference>
<evidence type="ECO:0000256" key="2">
    <source>
        <dbReference type="SAM" id="MobiDB-lite"/>
    </source>
</evidence>
<organism evidence="3 4">
    <name type="scientific">Emericellopsis cladophorae</name>
    <dbReference type="NCBI Taxonomy" id="2686198"/>
    <lineage>
        <taxon>Eukaryota</taxon>
        <taxon>Fungi</taxon>
        <taxon>Dikarya</taxon>
        <taxon>Ascomycota</taxon>
        <taxon>Pezizomycotina</taxon>
        <taxon>Sordariomycetes</taxon>
        <taxon>Hypocreomycetidae</taxon>
        <taxon>Hypocreales</taxon>
        <taxon>Bionectriaceae</taxon>
        <taxon>Emericellopsis</taxon>
    </lineage>
</organism>
<dbReference type="PANTHER" id="PTHR42067:SF1">
    <property type="entry name" value="MITOTIC APPARATUS PROTEIN P62"/>
    <property type="match status" value="1"/>
</dbReference>
<keyword evidence="4" id="KW-1185">Reference proteome</keyword>
<evidence type="ECO:0000313" key="3">
    <source>
        <dbReference type="EMBL" id="KAI6779833.1"/>
    </source>
</evidence>
<dbReference type="InterPro" id="IPR014751">
    <property type="entry name" value="XRCC4-like_C"/>
</dbReference>
<evidence type="ECO:0000313" key="4">
    <source>
        <dbReference type="Proteomes" id="UP001055219"/>
    </source>
</evidence>
<accession>A0A9P9XXS2</accession>
<protein>
    <submittedName>
        <fullName evidence="3">Uncharacterized protein</fullName>
    </submittedName>
</protein>
<dbReference type="AlphaFoldDB" id="A0A9P9XXS2"/>
<dbReference type="OrthoDB" id="8064436at2759"/>
<proteinExistence type="predicted"/>
<gene>
    <name evidence="3" type="ORF">J7T54_003757</name>
</gene>
<feature type="compositionally biased region" description="Acidic residues" evidence="2">
    <location>
        <begin position="237"/>
        <end position="248"/>
    </location>
</feature>
<dbReference type="GeneID" id="75830252"/>
<dbReference type="EMBL" id="JAGIXG020000041">
    <property type="protein sequence ID" value="KAI6779833.1"/>
    <property type="molecule type" value="Genomic_DNA"/>
</dbReference>
<dbReference type="Proteomes" id="UP001055219">
    <property type="component" value="Unassembled WGS sequence"/>
</dbReference>
<name>A0A9P9XXS2_9HYPO</name>
<dbReference type="RefSeq" id="XP_051360689.1">
    <property type="nucleotide sequence ID" value="XM_051508226.1"/>
</dbReference>
<evidence type="ECO:0000256" key="1">
    <source>
        <dbReference type="SAM" id="Coils"/>
    </source>
</evidence>
<reference evidence="3" key="1">
    <citation type="journal article" date="2021" name="J Fungi (Basel)">
        <title>Genomic and Metabolomic Analyses of the Marine Fungus Emericellopsis cladophorae: Insights into Saltwater Adaptability Mechanisms and Its Biosynthetic Potential.</title>
        <authorList>
            <person name="Goncalves M.F.M."/>
            <person name="Hilario S."/>
            <person name="Van de Peer Y."/>
            <person name="Esteves A.C."/>
            <person name="Alves A."/>
        </authorList>
    </citation>
    <scope>NUCLEOTIDE SEQUENCE</scope>
    <source>
        <strain evidence="3">MUM 19.33</strain>
    </source>
</reference>
<comment type="caution">
    <text evidence="3">The sequence shown here is derived from an EMBL/GenBank/DDBJ whole genome shotgun (WGS) entry which is preliminary data.</text>
</comment>
<dbReference type="SUPFAM" id="SSF58022">
    <property type="entry name" value="XRCC4, C-terminal oligomerization domain"/>
    <property type="match status" value="1"/>
</dbReference>
<feature type="compositionally biased region" description="Low complexity" evidence="2">
    <location>
        <begin position="197"/>
        <end position="219"/>
    </location>
</feature>
<keyword evidence="1" id="KW-0175">Coiled coil</keyword>